<evidence type="ECO:0000256" key="2">
    <source>
        <dbReference type="SAM" id="MobiDB-lite"/>
    </source>
</evidence>
<dbReference type="RefSeq" id="WP_252175745.1">
    <property type="nucleotide sequence ID" value="NZ_CP086395.1"/>
</dbReference>
<gene>
    <name evidence="3" type="ORF">LMK00_03710</name>
</gene>
<evidence type="ECO:0000256" key="1">
    <source>
        <dbReference type="SAM" id="Coils"/>
    </source>
</evidence>
<evidence type="ECO:0000313" key="3">
    <source>
        <dbReference type="EMBL" id="USJ21118.1"/>
    </source>
</evidence>
<feature type="compositionally biased region" description="Polar residues" evidence="2">
    <location>
        <begin position="164"/>
        <end position="186"/>
    </location>
</feature>
<organism evidence="3 4">
    <name type="scientific">Lactococcus formosensis</name>
    <dbReference type="NCBI Taxonomy" id="1281486"/>
    <lineage>
        <taxon>Bacteria</taxon>
        <taxon>Bacillati</taxon>
        <taxon>Bacillota</taxon>
        <taxon>Bacilli</taxon>
        <taxon>Lactobacillales</taxon>
        <taxon>Streptococcaceae</taxon>
        <taxon>Lactococcus</taxon>
    </lineage>
</organism>
<feature type="coiled-coil region" evidence="1">
    <location>
        <begin position="361"/>
        <end position="416"/>
    </location>
</feature>
<dbReference type="AlphaFoldDB" id="A0A9Q8Y2Z8"/>
<dbReference type="EMBL" id="CP086395">
    <property type="protein sequence ID" value="USJ21118.1"/>
    <property type="molecule type" value="Genomic_DNA"/>
</dbReference>
<feature type="region of interest" description="Disordered" evidence="2">
    <location>
        <begin position="164"/>
        <end position="188"/>
    </location>
</feature>
<keyword evidence="1" id="KW-0175">Coiled coil</keyword>
<feature type="region of interest" description="Disordered" evidence="2">
    <location>
        <begin position="425"/>
        <end position="488"/>
    </location>
</feature>
<evidence type="ECO:0000313" key="4">
    <source>
        <dbReference type="Proteomes" id="UP001056730"/>
    </source>
</evidence>
<sequence>MKFFNKPQVLVCTTSQSTFSMLKEAYGKDFKLTLLRGTDALRTALSKKVLPVIFDGSVSSLESCMEYMEEYEEKYSEVQPYQAFCLFLSDKQLEKELKKQEPSGKENILKEIYESDIVSSISNVNNKESYALASEIITVPEEAATFEEVLDFFPKAKAEYSSHRTTTNVEGYDSSISNPSPVTSPTLPEVQETEISEEVSHVSIGEVPNISKLMGSISSQATVPGEINEVELASEQDVTPSLPQVPEAPATSVAQELHLGNETSGDEGKTSQSKSNGIDYQLAFEELQAKHEAFIVEAQSTASNWSAAYDQVSADKQKLEQELSEVKQNSVDSQSSVSALTLRKEFEAHEQTMVNIKNAINTQAENEIKDKEILIKSQKETIKDLQRKVEEKEKQADAEAVKRVKLQDELEEYKQLGTRFQEMMSSFPFAAPNNRSSQSTQSVNHSVEKEQVSSNQEPQSHSEDKNPHGKSPNPSKKVKNKSMQDMIQ</sequence>
<reference evidence="3" key="1">
    <citation type="journal article" date="2022" name="Front. Microbiol.">
        <title>Feed Insects as a Reservoir of Granadaene-Producing Lactococci.</title>
        <authorList>
            <person name="Neuzil-Bunesova V."/>
            <person name="Ramirez Garcia A."/>
            <person name="Modrackova N."/>
            <person name="Makovska M."/>
            <person name="Sabolova M."/>
            <person name="Sproer C."/>
            <person name="Bunk B."/>
            <person name="Blom J."/>
            <person name="Schwab C."/>
        </authorList>
    </citation>
    <scope>NUCLEOTIDE SEQUENCE</scope>
    <source>
        <strain evidence="3">I4/6O</strain>
    </source>
</reference>
<proteinExistence type="predicted"/>
<dbReference type="Proteomes" id="UP001056730">
    <property type="component" value="Chromosome"/>
</dbReference>
<name>A0A9Q8Y2Z8_9LACT</name>
<feature type="coiled-coil region" evidence="1">
    <location>
        <begin position="302"/>
        <end position="336"/>
    </location>
</feature>
<protein>
    <submittedName>
        <fullName evidence="3">Uncharacterized protein</fullName>
    </submittedName>
</protein>
<dbReference type="KEGG" id="lfo:LMK00_03710"/>
<feature type="compositionally biased region" description="Polar residues" evidence="2">
    <location>
        <begin position="433"/>
        <end position="445"/>
    </location>
</feature>
<accession>A0A9Q8Y2Z8</accession>